<dbReference type="InterPro" id="IPR046348">
    <property type="entry name" value="SIS_dom_sf"/>
</dbReference>
<organism evidence="6 7">
    <name type="scientific">Lacticaseibacillus pabuli</name>
    <dbReference type="NCBI Taxonomy" id="3025672"/>
    <lineage>
        <taxon>Bacteria</taxon>
        <taxon>Bacillati</taxon>
        <taxon>Bacillota</taxon>
        <taxon>Bacilli</taxon>
        <taxon>Lactobacillales</taxon>
        <taxon>Lactobacillaceae</taxon>
        <taxon>Lacticaseibacillus</taxon>
    </lineage>
</organism>
<evidence type="ECO:0000259" key="4">
    <source>
        <dbReference type="PROSITE" id="PS51071"/>
    </source>
</evidence>
<accession>A0ABY7WRN3</accession>
<protein>
    <submittedName>
        <fullName evidence="6">MurR/RpiR family transcriptional regulator</fullName>
    </submittedName>
</protein>
<proteinExistence type="predicted"/>
<dbReference type="RefSeq" id="WP_274260585.1">
    <property type="nucleotide sequence ID" value="NZ_CP117884.1"/>
</dbReference>
<evidence type="ECO:0000256" key="1">
    <source>
        <dbReference type="ARBA" id="ARBA00023015"/>
    </source>
</evidence>
<dbReference type="InterPro" id="IPR000281">
    <property type="entry name" value="HTH_RpiR"/>
</dbReference>
<dbReference type="EMBL" id="CP117884">
    <property type="protein sequence ID" value="WDF82848.1"/>
    <property type="molecule type" value="Genomic_DNA"/>
</dbReference>
<keyword evidence="1" id="KW-0805">Transcription regulation</keyword>
<keyword evidence="3" id="KW-0804">Transcription</keyword>
<sequence length="248" mass="27792">MFPYDKLQSLNELETEIYNYINKHQDEVEKMTIRELAEHAHVSTTTILRFATKMGYEGFSELRFAIKQYRRNEAESSINDSYDITMPLSDFFSKVNSTSFGKLIDQALAMVNDAPIILFYGLGSGNSLAQYGARYWSNAGKFALPVTDPFQPFQATTPLPAGTVIVVLSVSGETSETVSFVTRAQQQGARIIAVTNHSESTLAKLSDLVISYYMPEVKHGSLQLTTQVPIVYLIELIAHRLDDRSTQQ</sequence>
<dbReference type="Pfam" id="PF01418">
    <property type="entry name" value="HTH_6"/>
    <property type="match status" value="1"/>
</dbReference>
<gene>
    <name evidence="6" type="ORF">PQ472_00990</name>
</gene>
<dbReference type="SUPFAM" id="SSF53697">
    <property type="entry name" value="SIS domain"/>
    <property type="match status" value="1"/>
</dbReference>
<dbReference type="InterPro" id="IPR035472">
    <property type="entry name" value="RpiR-like_SIS"/>
</dbReference>
<feature type="domain" description="HTH rpiR-type" evidence="4">
    <location>
        <begin position="1"/>
        <end position="73"/>
    </location>
</feature>
<dbReference type="Proteomes" id="UP001220377">
    <property type="component" value="Chromosome"/>
</dbReference>
<dbReference type="InterPro" id="IPR036388">
    <property type="entry name" value="WH-like_DNA-bd_sf"/>
</dbReference>
<feature type="domain" description="SIS" evidence="5">
    <location>
        <begin position="107"/>
        <end position="244"/>
    </location>
</feature>
<name>A0ABY7WRN3_9LACO</name>
<evidence type="ECO:0000256" key="2">
    <source>
        <dbReference type="ARBA" id="ARBA00023125"/>
    </source>
</evidence>
<dbReference type="Gene3D" id="3.40.50.10490">
    <property type="entry name" value="Glucose-6-phosphate isomerase like protein, domain 1"/>
    <property type="match status" value="1"/>
</dbReference>
<reference evidence="6 7" key="1">
    <citation type="submission" date="2023-02" db="EMBL/GenBank/DDBJ databases">
        <title>Genome sequence of Lacticaseibacillus sp. KACC 23028.</title>
        <authorList>
            <person name="Kim S."/>
            <person name="Heo J."/>
            <person name="Kwon S.-W."/>
        </authorList>
    </citation>
    <scope>NUCLEOTIDE SEQUENCE [LARGE SCALE GENOMIC DNA]</scope>
    <source>
        <strain evidence="6 7">KACC 23028</strain>
    </source>
</reference>
<keyword evidence="7" id="KW-1185">Reference proteome</keyword>
<dbReference type="Pfam" id="PF01380">
    <property type="entry name" value="SIS"/>
    <property type="match status" value="1"/>
</dbReference>
<dbReference type="SUPFAM" id="SSF46689">
    <property type="entry name" value="Homeodomain-like"/>
    <property type="match status" value="1"/>
</dbReference>
<dbReference type="Gene3D" id="1.10.10.10">
    <property type="entry name" value="Winged helix-like DNA-binding domain superfamily/Winged helix DNA-binding domain"/>
    <property type="match status" value="1"/>
</dbReference>
<keyword evidence="2" id="KW-0238">DNA-binding</keyword>
<evidence type="ECO:0000313" key="6">
    <source>
        <dbReference type="EMBL" id="WDF82848.1"/>
    </source>
</evidence>
<evidence type="ECO:0000259" key="5">
    <source>
        <dbReference type="PROSITE" id="PS51464"/>
    </source>
</evidence>
<dbReference type="PROSITE" id="PS51071">
    <property type="entry name" value="HTH_RPIR"/>
    <property type="match status" value="1"/>
</dbReference>
<evidence type="ECO:0000313" key="7">
    <source>
        <dbReference type="Proteomes" id="UP001220377"/>
    </source>
</evidence>
<dbReference type="PROSITE" id="PS51464">
    <property type="entry name" value="SIS"/>
    <property type="match status" value="1"/>
</dbReference>
<dbReference type="InterPro" id="IPR001347">
    <property type="entry name" value="SIS_dom"/>
</dbReference>
<dbReference type="CDD" id="cd05013">
    <property type="entry name" value="SIS_RpiR"/>
    <property type="match status" value="1"/>
</dbReference>
<evidence type="ECO:0000256" key="3">
    <source>
        <dbReference type="ARBA" id="ARBA00023163"/>
    </source>
</evidence>
<dbReference type="InterPro" id="IPR009057">
    <property type="entry name" value="Homeodomain-like_sf"/>
</dbReference>
<dbReference type="PANTHER" id="PTHR30514">
    <property type="entry name" value="GLUCOKINASE"/>
    <property type="match status" value="1"/>
</dbReference>
<dbReference type="InterPro" id="IPR047640">
    <property type="entry name" value="RpiR-like"/>
</dbReference>
<dbReference type="PANTHER" id="PTHR30514:SF1">
    <property type="entry name" value="HTH-TYPE TRANSCRIPTIONAL REGULATOR HEXR-RELATED"/>
    <property type="match status" value="1"/>
</dbReference>